<keyword evidence="4 8" id="KW-0479">Metal-binding</keyword>
<evidence type="ECO:0000256" key="1">
    <source>
        <dbReference type="ARBA" id="ARBA00011738"/>
    </source>
</evidence>
<dbReference type="GO" id="GO:0045004">
    <property type="term" value="P:DNA replication proofreading"/>
    <property type="evidence" value="ECO:0007669"/>
    <property type="project" value="TreeGrafter"/>
</dbReference>
<dbReference type="Proteomes" id="UP000316905">
    <property type="component" value="Unassembled WGS sequence"/>
</dbReference>
<evidence type="ECO:0000313" key="11">
    <source>
        <dbReference type="Proteomes" id="UP000316905"/>
    </source>
</evidence>
<feature type="site" description="Important for substrate binding and specificity" evidence="8">
    <location>
        <position position="92"/>
    </location>
</feature>
<keyword evidence="5 8" id="KW-0378">Hydrolase</keyword>
<dbReference type="HAMAP" id="MF_00157">
    <property type="entry name" value="RNase_T"/>
    <property type="match status" value="1"/>
</dbReference>
<feature type="binding site" evidence="8">
    <location>
        <position position="38"/>
    </location>
    <ligand>
        <name>Mg(2+)</name>
        <dbReference type="ChEBI" id="CHEBI:18420"/>
        <label>1</label>
        <note>catalytic</note>
    </ligand>
</feature>
<evidence type="ECO:0000256" key="7">
    <source>
        <dbReference type="ARBA" id="ARBA00022842"/>
    </source>
</evidence>
<accession>A0A562Q9W9</accession>
<dbReference type="AlphaFoldDB" id="A0A562Q9W9"/>
<keyword evidence="3 8" id="KW-0540">Nuclease</keyword>
<dbReference type="NCBIfam" id="TIGR01298">
    <property type="entry name" value="RNaseT"/>
    <property type="match status" value="1"/>
</dbReference>
<dbReference type="SMART" id="SM00479">
    <property type="entry name" value="EXOIII"/>
    <property type="match status" value="1"/>
</dbReference>
<evidence type="ECO:0000256" key="6">
    <source>
        <dbReference type="ARBA" id="ARBA00022839"/>
    </source>
</evidence>
<feature type="binding site" evidence="8">
    <location>
        <position position="40"/>
    </location>
    <ligand>
        <name>Mg(2+)</name>
        <dbReference type="ChEBI" id="CHEBI:18420"/>
        <label>2</label>
        <note>catalytic</note>
    </ligand>
</feature>
<evidence type="ECO:0000313" key="10">
    <source>
        <dbReference type="EMBL" id="TWI53504.1"/>
    </source>
</evidence>
<reference evidence="10 11" key="1">
    <citation type="journal article" date="2015" name="Stand. Genomic Sci.">
        <title>Genomic Encyclopedia of Bacterial and Archaeal Type Strains, Phase III: the genomes of soil and plant-associated and newly described type strains.</title>
        <authorList>
            <person name="Whitman W.B."/>
            <person name="Woyke T."/>
            <person name="Klenk H.P."/>
            <person name="Zhou Y."/>
            <person name="Lilburn T.G."/>
            <person name="Beck B.J."/>
            <person name="De Vos P."/>
            <person name="Vandamme P."/>
            <person name="Eisen J.A."/>
            <person name="Garrity G."/>
            <person name="Hugenholtz P."/>
            <person name="Kyrpides N.C."/>
        </authorList>
    </citation>
    <scope>NUCLEOTIDE SEQUENCE [LARGE SCALE GENOMIC DNA]</scope>
    <source>
        <strain evidence="10 11">CGMCC 1.6858</strain>
    </source>
</reference>
<evidence type="ECO:0000256" key="3">
    <source>
        <dbReference type="ARBA" id="ARBA00022722"/>
    </source>
</evidence>
<dbReference type="GO" id="GO:0000287">
    <property type="term" value="F:magnesium ion binding"/>
    <property type="evidence" value="ECO:0007669"/>
    <property type="project" value="UniProtKB-UniRule"/>
</dbReference>
<dbReference type="InterPro" id="IPR036397">
    <property type="entry name" value="RNaseH_sf"/>
</dbReference>
<feature type="active site" description="Proton donor/acceptor" evidence="8">
    <location>
        <position position="196"/>
    </location>
</feature>
<gene>
    <name evidence="8" type="primary">rnt</name>
    <name evidence="10" type="ORF">IQ22_02722</name>
</gene>
<dbReference type="GO" id="GO:0008408">
    <property type="term" value="F:3'-5' exonuclease activity"/>
    <property type="evidence" value="ECO:0007669"/>
    <property type="project" value="TreeGrafter"/>
</dbReference>
<evidence type="ECO:0000256" key="4">
    <source>
        <dbReference type="ARBA" id="ARBA00022723"/>
    </source>
</evidence>
<keyword evidence="2 8" id="KW-0819">tRNA processing</keyword>
<dbReference type="Gene3D" id="3.30.420.10">
    <property type="entry name" value="Ribonuclease H-like superfamily/Ribonuclease H"/>
    <property type="match status" value="1"/>
</dbReference>
<feature type="binding site" evidence="8">
    <location>
        <position position="38"/>
    </location>
    <ligand>
        <name>Mg(2+)</name>
        <dbReference type="ChEBI" id="CHEBI:18420"/>
        <label>2</label>
        <note>catalytic</note>
    </ligand>
</feature>
<dbReference type="InterPro" id="IPR005987">
    <property type="entry name" value="RNase_T"/>
</dbReference>
<comment type="caution">
    <text evidence="10">The sequence shown here is derived from an EMBL/GenBank/DDBJ whole genome shotgun (WGS) entry which is preliminary data.</text>
</comment>
<dbReference type="EC" id="3.1.13.-" evidence="8"/>
<keyword evidence="7 8" id="KW-0460">Magnesium</keyword>
<dbReference type="PANTHER" id="PTHR30231:SF2">
    <property type="entry name" value="RIBONUCLEASE T"/>
    <property type="match status" value="1"/>
</dbReference>
<dbReference type="PANTHER" id="PTHR30231">
    <property type="entry name" value="DNA POLYMERASE III SUBUNIT EPSILON"/>
    <property type="match status" value="1"/>
</dbReference>
<dbReference type="GO" id="GO:0003676">
    <property type="term" value="F:nucleic acid binding"/>
    <property type="evidence" value="ECO:0007669"/>
    <property type="project" value="InterPro"/>
</dbReference>
<keyword evidence="11" id="KW-1185">Reference proteome</keyword>
<feature type="site" description="Important for substrate binding and specificity" evidence="8">
    <location>
        <position position="139"/>
    </location>
</feature>
<sequence>MSSQDDLFSEEMDATAPMSDSRIPMARRFRGYLPVVVDVETGGFNAATDALLEIAATIIGMDEKGFLFPEQTHFFRVEPFEGANIEAAALEFTGIKLDHPLRMAVKEEHAITEIFRSVRKSLKANGCKRAILVGHNSSFDLAFLNAAILRMGMKRNPFHPFSSFDTATLAGLAYGQTVLAKACQAAGIEFDNREAHSARYDTEKTAELFCGIVNRWRELGGWMDPD</sequence>
<name>A0A562Q9W9_9PSED</name>
<dbReference type="GO" id="GO:0008033">
    <property type="term" value="P:tRNA processing"/>
    <property type="evidence" value="ECO:0007669"/>
    <property type="project" value="UniProtKB-KW"/>
</dbReference>
<feature type="binding site" evidence="8">
    <location>
        <position position="201"/>
    </location>
    <ligand>
        <name>Mg(2+)</name>
        <dbReference type="ChEBI" id="CHEBI:18420"/>
        <label>2</label>
        <note>catalytic</note>
    </ligand>
</feature>
<keyword evidence="6 8" id="KW-0269">Exonuclease</keyword>
<dbReference type="GO" id="GO:0005829">
    <property type="term" value="C:cytosol"/>
    <property type="evidence" value="ECO:0007669"/>
    <property type="project" value="TreeGrafter"/>
</dbReference>
<dbReference type="RefSeq" id="WP_145142644.1">
    <property type="nucleotide sequence ID" value="NZ_VLKY01000008.1"/>
</dbReference>
<dbReference type="CDD" id="cd06134">
    <property type="entry name" value="RNaseT"/>
    <property type="match status" value="1"/>
</dbReference>
<feature type="site" description="Important for substrate binding and specificity" evidence="8">
    <location>
        <position position="44"/>
    </location>
</feature>
<comment type="similarity">
    <text evidence="8">Belongs to the RNase T family.</text>
</comment>
<feature type="domain" description="Exonuclease" evidence="9">
    <location>
        <begin position="33"/>
        <end position="218"/>
    </location>
</feature>
<dbReference type="GO" id="GO:0016896">
    <property type="term" value="F:RNA exonuclease activity, producing 5'-phosphomonoesters"/>
    <property type="evidence" value="ECO:0007669"/>
    <property type="project" value="UniProtKB-UniRule"/>
</dbReference>
<organism evidence="10 11">
    <name type="scientific">Pseudomonas duriflava</name>
    <dbReference type="NCBI Taxonomy" id="459528"/>
    <lineage>
        <taxon>Bacteria</taxon>
        <taxon>Pseudomonadati</taxon>
        <taxon>Pseudomonadota</taxon>
        <taxon>Gammaproteobacteria</taxon>
        <taxon>Pseudomonadales</taxon>
        <taxon>Pseudomonadaceae</taxon>
        <taxon>Pseudomonas</taxon>
    </lineage>
</organism>
<proteinExistence type="inferred from homology"/>
<feature type="binding site" evidence="8">
    <location>
        <position position="196"/>
    </location>
    <ligand>
        <name>Mg(2+)</name>
        <dbReference type="ChEBI" id="CHEBI:18420"/>
        <label>2</label>
        <note>catalytic</note>
    </ligand>
</feature>
<dbReference type="InterPro" id="IPR013520">
    <property type="entry name" value="Ribonucl_H"/>
</dbReference>
<evidence type="ECO:0000256" key="2">
    <source>
        <dbReference type="ARBA" id="ARBA00022694"/>
    </source>
</evidence>
<evidence type="ECO:0000256" key="8">
    <source>
        <dbReference type="HAMAP-Rule" id="MF_00157"/>
    </source>
</evidence>
<dbReference type="OrthoDB" id="9778264at2"/>
<comment type="subunit">
    <text evidence="1 8">Homodimer.</text>
</comment>
<dbReference type="EMBL" id="VLKY01000008">
    <property type="protein sequence ID" value="TWI53504.1"/>
    <property type="molecule type" value="Genomic_DNA"/>
</dbReference>
<dbReference type="SUPFAM" id="SSF53098">
    <property type="entry name" value="Ribonuclease H-like"/>
    <property type="match status" value="1"/>
</dbReference>
<dbReference type="InterPro" id="IPR012337">
    <property type="entry name" value="RNaseH-like_sf"/>
</dbReference>
<protein>
    <recommendedName>
        <fullName evidence="8">Ribonuclease T</fullName>
        <ecNumber evidence="8">3.1.13.-</ecNumber>
    </recommendedName>
    <alternativeName>
        <fullName evidence="8">Exoribonuclease T</fullName>
        <shortName evidence="8">RNase T</shortName>
    </alternativeName>
</protein>
<evidence type="ECO:0000259" key="9">
    <source>
        <dbReference type="SMART" id="SM00479"/>
    </source>
</evidence>
<comment type="cofactor">
    <cofactor evidence="8">
        <name>Mg(2+)</name>
        <dbReference type="ChEBI" id="CHEBI:18420"/>
    </cofactor>
    <text evidence="8">Binds two Mg(2+) per subunit. The active form of the enzyme binds two Mg(2+) ions in its active site. The first Mg(2+) forms only one salt bridge with the protein.</text>
</comment>
<dbReference type="Pfam" id="PF00929">
    <property type="entry name" value="RNase_T"/>
    <property type="match status" value="1"/>
</dbReference>
<feature type="site" description="Important for substrate binding and specificity" evidence="8">
    <location>
        <position position="161"/>
    </location>
</feature>
<dbReference type="FunFam" id="3.30.420.10:FF:000009">
    <property type="entry name" value="Ribonuclease T"/>
    <property type="match status" value="1"/>
</dbReference>
<evidence type="ECO:0000256" key="5">
    <source>
        <dbReference type="ARBA" id="ARBA00022801"/>
    </source>
</evidence>
<comment type="function">
    <text evidence="8">Trims short 3' overhangs of a variety of RNA species, leaving a one or two nucleotide 3' overhang. Responsible for the end-turnover of tRNA: specifically removes the terminal AMP residue from uncharged tRNA (tRNA-C-C-A). Also appears to be involved in tRNA biosynthesis.</text>
</comment>